<accession>A0A0F9WRF9</accession>
<evidence type="ECO:0000313" key="1">
    <source>
        <dbReference type="EMBL" id="KKN88806.1"/>
    </source>
</evidence>
<dbReference type="EMBL" id="LAZR01000125">
    <property type="protein sequence ID" value="KKN88806.1"/>
    <property type="molecule type" value="Genomic_DNA"/>
</dbReference>
<dbReference type="AlphaFoldDB" id="A0A0F9WRF9"/>
<proteinExistence type="predicted"/>
<organism evidence="1">
    <name type="scientific">marine sediment metagenome</name>
    <dbReference type="NCBI Taxonomy" id="412755"/>
    <lineage>
        <taxon>unclassified sequences</taxon>
        <taxon>metagenomes</taxon>
        <taxon>ecological metagenomes</taxon>
    </lineage>
</organism>
<reference evidence="1" key="1">
    <citation type="journal article" date="2015" name="Nature">
        <title>Complex archaea that bridge the gap between prokaryotes and eukaryotes.</title>
        <authorList>
            <person name="Spang A."/>
            <person name="Saw J.H."/>
            <person name="Jorgensen S.L."/>
            <person name="Zaremba-Niedzwiedzka K."/>
            <person name="Martijn J."/>
            <person name="Lind A.E."/>
            <person name="van Eijk R."/>
            <person name="Schleper C."/>
            <person name="Guy L."/>
            <person name="Ettema T.J."/>
        </authorList>
    </citation>
    <scope>NUCLEOTIDE SEQUENCE</scope>
</reference>
<name>A0A0F9WRF9_9ZZZZ</name>
<gene>
    <name evidence="1" type="ORF">LCGC14_0244130</name>
</gene>
<comment type="caution">
    <text evidence="1">The sequence shown here is derived from an EMBL/GenBank/DDBJ whole genome shotgun (WGS) entry which is preliminary data.</text>
</comment>
<protein>
    <submittedName>
        <fullName evidence="1">Uncharacterized protein</fullName>
    </submittedName>
</protein>
<sequence length="58" mass="6329">MLQTGYTASMSVPLRNIGRLVNEISGYKWELDQPSCKVGATPHSGFGLHERIDSVAPL</sequence>